<dbReference type="InterPro" id="IPR029058">
    <property type="entry name" value="AB_hydrolase_fold"/>
</dbReference>
<dbReference type="Proteomes" id="UP000502345">
    <property type="component" value="Chromosome"/>
</dbReference>
<dbReference type="GO" id="GO:0016787">
    <property type="term" value="F:hydrolase activity"/>
    <property type="evidence" value="ECO:0007669"/>
    <property type="project" value="UniProtKB-KW"/>
</dbReference>
<dbReference type="Gene3D" id="3.40.50.1820">
    <property type="entry name" value="alpha/beta hydrolase"/>
    <property type="match status" value="1"/>
</dbReference>
<evidence type="ECO:0000313" key="3">
    <source>
        <dbReference type="EMBL" id="QIP41679.1"/>
    </source>
</evidence>
<dbReference type="EMBL" id="CP050124">
    <property type="protein sequence ID" value="QIP41679.1"/>
    <property type="molecule type" value="Genomic_DNA"/>
</dbReference>
<dbReference type="SUPFAM" id="SSF53474">
    <property type="entry name" value="alpha/beta-Hydrolases"/>
    <property type="match status" value="1"/>
</dbReference>
<sequence>MNDSASSWVNGARSITISQYNGLPVSSQGLDADLSESTWMIADMAEVTVLAVGGTGESHVGDHGARVRGLLSAVTDELDSRFDSRWVAYPASYGPVADGGLSFRHSTAMGVKALTAEIAQTDGPVMLIGYSQGCTVIRSALPTLNSANVIGVGLISDPQQPAGVIVGCEGHGVAGDGPEIQPWIPVKWIGHPQDMICNASDDSYIRDIADLTRWMSFSQARVWAGKVWELLRSNAFQNAQKTRFSPKQWRTDLRRIRTAFLEVLGYLPTKLNLNRFQLKNPRGGRHISYAIEPLDESGLTGCELLASWMKVHASGVGQRIHAA</sequence>
<dbReference type="AlphaFoldDB" id="A0A6G9CXN7"/>
<protein>
    <recommendedName>
        <fullName evidence="2">PE-PPE domain-containing protein</fullName>
    </recommendedName>
</protein>
<evidence type="ECO:0000256" key="1">
    <source>
        <dbReference type="ARBA" id="ARBA00022801"/>
    </source>
</evidence>
<feature type="domain" description="PE-PPE" evidence="2">
    <location>
        <begin position="85"/>
        <end position="146"/>
    </location>
</feature>
<reference evidence="3 4" key="1">
    <citation type="submission" date="2020-03" db="EMBL/GenBank/DDBJ databases">
        <title>Screen low temperature-resistant strains for efficient degradation of petroleum hydrocarbons under the low temperature.</title>
        <authorList>
            <person name="Wang Y."/>
            <person name="Chen J."/>
        </authorList>
    </citation>
    <scope>NUCLEOTIDE SEQUENCE [LARGE SCALE GENOMIC DNA]</scope>
    <source>
        <strain evidence="3 4">KB1</strain>
    </source>
</reference>
<organism evidence="3 4">
    <name type="scientific">Rhodococcus erythropolis</name>
    <name type="common">Arthrobacter picolinophilus</name>
    <dbReference type="NCBI Taxonomy" id="1833"/>
    <lineage>
        <taxon>Bacteria</taxon>
        <taxon>Bacillati</taxon>
        <taxon>Actinomycetota</taxon>
        <taxon>Actinomycetes</taxon>
        <taxon>Mycobacteriales</taxon>
        <taxon>Nocardiaceae</taxon>
        <taxon>Rhodococcus</taxon>
        <taxon>Rhodococcus erythropolis group</taxon>
    </lineage>
</organism>
<dbReference type="SMART" id="SM01110">
    <property type="entry name" value="Cutinase"/>
    <property type="match status" value="1"/>
</dbReference>
<dbReference type="InterPro" id="IPR013228">
    <property type="entry name" value="PE-PPE_C"/>
</dbReference>
<evidence type="ECO:0000313" key="4">
    <source>
        <dbReference type="Proteomes" id="UP000502345"/>
    </source>
</evidence>
<accession>A0A6G9CXN7</accession>
<proteinExistence type="predicted"/>
<gene>
    <name evidence="3" type="ORF">G9444_4435</name>
</gene>
<keyword evidence="1" id="KW-0378">Hydrolase</keyword>
<dbReference type="InterPro" id="IPR000675">
    <property type="entry name" value="Cutinase/axe"/>
</dbReference>
<evidence type="ECO:0000259" key="2">
    <source>
        <dbReference type="Pfam" id="PF08237"/>
    </source>
</evidence>
<dbReference type="Pfam" id="PF08237">
    <property type="entry name" value="PE-PPE"/>
    <property type="match status" value="1"/>
</dbReference>
<name>A0A6G9CXN7_RHOER</name>